<gene>
    <name evidence="3" type="ORF">N7482_010030</name>
</gene>
<dbReference type="EMBL" id="JAPQKN010000007">
    <property type="protein sequence ID" value="KAJ5153552.1"/>
    <property type="molecule type" value="Genomic_DNA"/>
</dbReference>
<dbReference type="Gene3D" id="3.20.20.520">
    <property type="entry name" value="Glycosyl hydrolase family 115"/>
    <property type="match status" value="1"/>
</dbReference>
<feature type="domain" description="Gylcosyl hydrolase 115 C-terminal" evidence="2">
    <location>
        <begin position="798"/>
        <end position="964"/>
    </location>
</feature>
<dbReference type="Gene3D" id="2.60.120.1620">
    <property type="match status" value="1"/>
</dbReference>
<dbReference type="GeneID" id="81431330"/>
<dbReference type="GO" id="GO:0016787">
    <property type="term" value="F:hydrolase activity"/>
    <property type="evidence" value="ECO:0007669"/>
    <property type="project" value="UniProtKB-KW"/>
</dbReference>
<evidence type="ECO:0000313" key="4">
    <source>
        <dbReference type="Proteomes" id="UP001149163"/>
    </source>
</evidence>
<evidence type="ECO:0000313" key="3">
    <source>
        <dbReference type="EMBL" id="KAJ5153552.1"/>
    </source>
</evidence>
<reference evidence="3" key="1">
    <citation type="submission" date="2022-11" db="EMBL/GenBank/DDBJ databases">
        <authorList>
            <person name="Petersen C."/>
        </authorList>
    </citation>
    <scope>NUCLEOTIDE SEQUENCE</scope>
    <source>
        <strain evidence="3">IBT 26290</strain>
    </source>
</reference>
<keyword evidence="1" id="KW-0378">Hydrolase</keyword>
<evidence type="ECO:0000259" key="2">
    <source>
        <dbReference type="Pfam" id="PF17829"/>
    </source>
</evidence>
<dbReference type="InterPro" id="IPR041437">
    <property type="entry name" value="GH115_C"/>
</dbReference>
<dbReference type="PANTHER" id="PTHR37842:SF2">
    <property type="entry name" value="GYLCOSYL HYDROLASE 115 C-TERMINAL DOMAIN-CONTAINING PROTEIN"/>
    <property type="match status" value="1"/>
</dbReference>
<dbReference type="PANTHER" id="PTHR37842">
    <property type="match status" value="1"/>
</dbReference>
<accession>A0A9W9HQY2</accession>
<dbReference type="InterPro" id="IPR029018">
    <property type="entry name" value="Hex-like_dom2"/>
</dbReference>
<proteinExistence type="predicted"/>
<organism evidence="3 4">
    <name type="scientific">Penicillium canariense</name>
    <dbReference type="NCBI Taxonomy" id="189055"/>
    <lineage>
        <taxon>Eukaryota</taxon>
        <taxon>Fungi</taxon>
        <taxon>Dikarya</taxon>
        <taxon>Ascomycota</taxon>
        <taxon>Pezizomycotina</taxon>
        <taxon>Eurotiomycetes</taxon>
        <taxon>Eurotiomycetidae</taxon>
        <taxon>Eurotiales</taxon>
        <taxon>Aspergillaceae</taxon>
        <taxon>Penicillium</taxon>
    </lineage>
</organism>
<dbReference type="Pfam" id="PF17829">
    <property type="entry name" value="GH115_C"/>
    <property type="match status" value="1"/>
</dbReference>
<dbReference type="AlphaFoldDB" id="A0A9W9HQY2"/>
<reference evidence="3" key="2">
    <citation type="journal article" date="2023" name="IMA Fungus">
        <title>Comparative genomic study of the Penicillium genus elucidates a diverse pangenome and 15 lateral gene transfer events.</title>
        <authorList>
            <person name="Petersen C."/>
            <person name="Sorensen T."/>
            <person name="Nielsen M.R."/>
            <person name="Sondergaard T.E."/>
            <person name="Sorensen J.L."/>
            <person name="Fitzpatrick D.A."/>
            <person name="Frisvad J.C."/>
            <person name="Nielsen K.L."/>
        </authorList>
    </citation>
    <scope>NUCLEOTIDE SEQUENCE</scope>
    <source>
        <strain evidence="3">IBT 26290</strain>
    </source>
</reference>
<name>A0A9W9HQY2_9EURO</name>
<dbReference type="InterPro" id="IPR042301">
    <property type="entry name" value="GH115_sf"/>
</dbReference>
<dbReference type="SUPFAM" id="SSF55545">
    <property type="entry name" value="beta-N-acetylhexosaminidase-like domain"/>
    <property type="match status" value="1"/>
</dbReference>
<keyword evidence="4" id="KW-1185">Reference proteome</keyword>
<comment type="caution">
    <text evidence="3">The sequence shown here is derived from an EMBL/GenBank/DDBJ whole genome shotgun (WGS) entry which is preliminary data.</text>
</comment>
<sequence>MFDTRFIGFEPGTNNLELAGASILVDLKDFDGVQLAVDSLAADLHKVTGSKSAIFNDVASLNWEDSSNVLSRDIMIVVGSLEKSQFIRELVDTGNLCVQSIQGKWESFQTNVLACPWPSTKHMLVISGSDKRGTIFGIYTLAEQIGVSPWYWWADVPISPHKHIYALPIQTAQGEPSVQYRGIFINDETPGLIDWAHEKFGPKLNSEFYKTVFELLLRMKANFIWPAMWSGFPEPGSIFFEDDPLNQELAHRYGIVVSTSHHEPMQRNMSEWRMSNKGKWVWEENKERIVDFMRAGAERAHPYESILTLGMRGESDGAIQSQDPRAILTDVVATQRDIINDIYGRPDGVGQVMALYKEVQKHYEEGLEVPDDVTLLFADDNFGNIRRLPTSKERHRQGGAGIYYHLEYVLLALFYEKVAKTDKAKIQQQLLAAHASDARKIWLFNVGDIKPLELPLTFALSLAWNIHTPCPVRLFDFFDAYAEREFGLKYAKDIAKLLMSHDRMMSYRRHEHIESNTFSILQYREAESVMAKWRILEERAEEVMRSLPTSHKAAYFQIVQHPIRASRINTELRVTLGRNQLYGLQRRNTTNVLAYRILRLFDDDWSLTEEYNHSPWVDDKWNHIMKQPHYGFSPTTWQAPSRDMITGLSFVQRQQASNFICGQMGIAVEGHTGVRPGLVNEESDRMQPSRGELVSGLTLPELCPYGPKNRFFEIYTRGPKDVDWFAVVEQDWVLLSQYSGHLSPDGEEDQRVEVSIDWNKAPKKFHGIVIINIRSQQADFEQVHVKVICRQVPEGFSGFVESNGSISIDVGMSFSESQQLYQAYPYLGRTSSGAIGLALSSKLPGIDLQPLLYPIYLFSGPSTFRVILYFTMTLEYQPEEQLRYDILLGDSKQTARLLEYHLIADLPVGWEDAVRNNVWTRTHSFCAVSPGAHVIGYRPLARGLLLERIIVDAGGLKDSYFGPPASSFIGNLD</sequence>
<dbReference type="Proteomes" id="UP001149163">
    <property type="component" value="Unassembled WGS sequence"/>
</dbReference>
<dbReference type="InterPro" id="IPR031924">
    <property type="entry name" value="GH115"/>
</dbReference>
<dbReference type="Gene3D" id="3.30.379.10">
    <property type="entry name" value="Chitobiase/beta-hexosaminidase domain 2-like"/>
    <property type="match status" value="1"/>
</dbReference>
<dbReference type="OrthoDB" id="4849794at2759"/>
<protein>
    <recommendedName>
        <fullName evidence="2">Gylcosyl hydrolase 115 C-terminal domain-containing protein</fullName>
    </recommendedName>
</protein>
<dbReference type="RefSeq" id="XP_056539860.1">
    <property type="nucleotide sequence ID" value="XM_056692154.1"/>
</dbReference>
<dbReference type="Gene3D" id="1.20.58.2150">
    <property type="match status" value="1"/>
</dbReference>
<dbReference type="Pfam" id="PF15979">
    <property type="entry name" value="Glyco_hydro_115"/>
    <property type="match status" value="1"/>
</dbReference>
<evidence type="ECO:0000256" key="1">
    <source>
        <dbReference type="ARBA" id="ARBA00022801"/>
    </source>
</evidence>